<dbReference type="AlphaFoldDB" id="A0AAV5EFI3"/>
<protein>
    <submittedName>
        <fullName evidence="2">Uncharacterized protein</fullName>
    </submittedName>
</protein>
<feature type="compositionally biased region" description="Basic and acidic residues" evidence="1">
    <location>
        <begin position="115"/>
        <end position="129"/>
    </location>
</feature>
<reference evidence="2" key="2">
    <citation type="submission" date="2021-12" db="EMBL/GenBank/DDBJ databases">
        <title>Resequencing data analysis of finger millet.</title>
        <authorList>
            <person name="Hatakeyama M."/>
            <person name="Aluri S."/>
            <person name="Balachadran M.T."/>
            <person name="Sivarajan S.R."/>
            <person name="Poveda L."/>
            <person name="Shimizu-Inatsugi R."/>
            <person name="Schlapbach R."/>
            <person name="Sreeman S.M."/>
            <person name="Shimizu K.K."/>
        </authorList>
    </citation>
    <scope>NUCLEOTIDE SEQUENCE</scope>
</reference>
<dbReference type="PANTHER" id="PTHR48038">
    <property type="entry name" value="RIBONUCLEOPROTEIN RB97D"/>
    <property type="match status" value="1"/>
</dbReference>
<dbReference type="PANTHER" id="PTHR48038:SF2">
    <property type="entry name" value="OS02G0536400 PROTEIN"/>
    <property type="match status" value="1"/>
</dbReference>
<dbReference type="EMBL" id="BQKI01000075">
    <property type="protein sequence ID" value="GJN21231.1"/>
    <property type="molecule type" value="Genomic_DNA"/>
</dbReference>
<feature type="compositionally biased region" description="Polar residues" evidence="1">
    <location>
        <begin position="79"/>
        <end position="97"/>
    </location>
</feature>
<name>A0AAV5EFI3_ELECO</name>
<keyword evidence="3" id="KW-1185">Reference proteome</keyword>
<evidence type="ECO:0000256" key="1">
    <source>
        <dbReference type="SAM" id="MobiDB-lite"/>
    </source>
</evidence>
<sequence>MTTAVKLCDKPQREHIREAGLKGHVGHPCLLNLQNILIRIILGDLIRTGLPQIQDVDLHLILHILVQNHLKPTQREGSRSNINKPVPFSTSAPPQHKSSPDVGNKNPDGLVTSPLEDKSDFRTTPENEIKNTNNKQEGKGSALNSEVLPDKCANVDGYTGVDFGKSLADYNDNVTSEVRSRNANFDGTSSVKSNQVILGKNGRSKSLKLTTNEVVSALKRYKMETHEVESLDQPVEKYFGAARLWPWEIIYYRRLKKGPISTENYARRLEQNKEFGIVDQYVRSSSGWWEYHYTD</sequence>
<proteinExistence type="predicted"/>
<reference evidence="2" key="1">
    <citation type="journal article" date="2018" name="DNA Res.">
        <title>Multiple hybrid de novo genome assembly of finger millet, an orphan allotetraploid crop.</title>
        <authorList>
            <person name="Hatakeyama M."/>
            <person name="Aluri S."/>
            <person name="Balachadran M.T."/>
            <person name="Sivarajan S.R."/>
            <person name="Patrignani A."/>
            <person name="Gruter S."/>
            <person name="Poveda L."/>
            <person name="Shimizu-Inatsugi R."/>
            <person name="Baeten J."/>
            <person name="Francoijs K.J."/>
            <person name="Nataraja K.N."/>
            <person name="Reddy Y.A.N."/>
            <person name="Phadnis S."/>
            <person name="Ravikumar R.L."/>
            <person name="Schlapbach R."/>
            <person name="Sreeman S.M."/>
            <person name="Shimizu K.K."/>
        </authorList>
    </citation>
    <scope>NUCLEOTIDE SEQUENCE</scope>
</reference>
<gene>
    <name evidence="2" type="primary">gb08692</name>
    <name evidence="2" type="ORF">PR202_gb08692</name>
</gene>
<organism evidence="2 3">
    <name type="scientific">Eleusine coracana subsp. coracana</name>
    <dbReference type="NCBI Taxonomy" id="191504"/>
    <lineage>
        <taxon>Eukaryota</taxon>
        <taxon>Viridiplantae</taxon>
        <taxon>Streptophyta</taxon>
        <taxon>Embryophyta</taxon>
        <taxon>Tracheophyta</taxon>
        <taxon>Spermatophyta</taxon>
        <taxon>Magnoliopsida</taxon>
        <taxon>Liliopsida</taxon>
        <taxon>Poales</taxon>
        <taxon>Poaceae</taxon>
        <taxon>PACMAD clade</taxon>
        <taxon>Chloridoideae</taxon>
        <taxon>Cynodonteae</taxon>
        <taxon>Eleusininae</taxon>
        <taxon>Eleusine</taxon>
    </lineage>
</organism>
<evidence type="ECO:0000313" key="2">
    <source>
        <dbReference type="EMBL" id="GJN21231.1"/>
    </source>
</evidence>
<accession>A0AAV5EFI3</accession>
<dbReference type="Proteomes" id="UP001054889">
    <property type="component" value="Unassembled WGS sequence"/>
</dbReference>
<feature type="region of interest" description="Disordered" evidence="1">
    <location>
        <begin position="72"/>
        <end position="144"/>
    </location>
</feature>
<comment type="caution">
    <text evidence="2">The sequence shown here is derived from an EMBL/GenBank/DDBJ whole genome shotgun (WGS) entry which is preliminary data.</text>
</comment>
<evidence type="ECO:0000313" key="3">
    <source>
        <dbReference type="Proteomes" id="UP001054889"/>
    </source>
</evidence>